<comment type="caution">
    <text evidence="2">The sequence shown here is derived from an EMBL/GenBank/DDBJ whole genome shotgun (WGS) entry which is preliminary data.</text>
</comment>
<keyword evidence="1 2" id="KW-0812">Transmembrane</keyword>
<feature type="transmembrane region" description="Helical" evidence="1">
    <location>
        <begin position="85"/>
        <end position="107"/>
    </location>
</feature>
<dbReference type="STRING" id="81479.RA876_18610"/>
<accession>A0A1Q8YIF2</accession>
<gene>
    <name evidence="2" type="ORF">BLL52_0948</name>
</gene>
<evidence type="ECO:0000313" key="2">
    <source>
        <dbReference type="EMBL" id="OLP07851.1"/>
    </source>
</evidence>
<reference evidence="2 3" key="1">
    <citation type="submission" date="2017-01" db="EMBL/GenBank/DDBJ databases">
        <title>Genome sequence of Rhodoferax antarcticus ANT.BR, a psychrophilic purple nonsulfur bacterium from an Antarctic microbial mat.</title>
        <authorList>
            <person name="Baker J."/>
            <person name="Riester C."/>
            <person name="Skinner B."/>
            <person name="Newell A."/>
            <person name="Swingley W."/>
            <person name="Madigan M."/>
            <person name="Jung D."/>
            <person name="Asao M."/>
            <person name="Chen M."/>
            <person name="Loughlin P."/>
            <person name="Pan H."/>
            <person name="Lin S."/>
            <person name="Li N."/>
            <person name="Shaw J."/>
            <person name="Prado M."/>
            <person name="Sherman C."/>
            <person name="Li X."/>
            <person name="Tang J."/>
            <person name="Blankenship R."/>
            <person name="Zhao T."/>
            <person name="Touchman J."/>
            <person name="Sattley M."/>
        </authorList>
    </citation>
    <scope>NUCLEOTIDE SEQUENCE [LARGE SCALE GENOMIC DNA]</scope>
    <source>
        <strain evidence="2 3">ANT.BR</strain>
    </source>
</reference>
<dbReference type="AlphaFoldDB" id="A0A1Q8YIF2"/>
<evidence type="ECO:0000256" key="1">
    <source>
        <dbReference type="SAM" id="Phobius"/>
    </source>
</evidence>
<protein>
    <submittedName>
        <fullName evidence="2">Transmembrane domain protein</fullName>
    </submittedName>
</protein>
<evidence type="ECO:0000313" key="3">
    <source>
        <dbReference type="Proteomes" id="UP000185911"/>
    </source>
</evidence>
<keyword evidence="3" id="KW-1185">Reference proteome</keyword>
<dbReference type="Proteomes" id="UP000185911">
    <property type="component" value="Unassembled WGS sequence"/>
</dbReference>
<name>A0A1Q8YIF2_9BURK</name>
<feature type="transmembrane region" description="Helical" evidence="1">
    <location>
        <begin position="56"/>
        <end position="78"/>
    </location>
</feature>
<keyword evidence="1" id="KW-0472">Membrane</keyword>
<sequence length="168" mass="19541">MRWPMRLVRGLFGVLLALIILFEEWGWVPLQRALAWVGRLPGLRWLEGRIQTLPPYAALVLFLAPTLLLLPVKLLALWAIGQGQVVLGTLIILGAKVVGTAIVARLFTLTRPALLQLAWFAHWHARWISWKEALLAQVRVSWPWRFGRMMKTRLRRAWQRTRARWKLD</sequence>
<proteinExistence type="predicted"/>
<organism evidence="2 3">
    <name type="scientific">Rhodoferax antarcticus ANT.BR</name>
    <dbReference type="NCBI Taxonomy" id="1111071"/>
    <lineage>
        <taxon>Bacteria</taxon>
        <taxon>Pseudomonadati</taxon>
        <taxon>Pseudomonadota</taxon>
        <taxon>Betaproteobacteria</taxon>
        <taxon>Burkholderiales</taxon>
        <taxon>Comamonadaceae</taxon>
        <taxon>Rhodoferax</taxon>
    </lineage>
</organism>
<keyword evidence="1" id="KW-1133">Transmembrane helix</keyword>
<dbReference type="EMBL" id="MSYM01000007">
    <property type="protein sequence ID" value="OLP07851.1"/>
    <property type="molecule type" value="Genomic_DNA"/>
</dbReference>